<dbReference type="GO" id="GO:0035091">
    <property type="term" value="F:phosphatidylinositol binding"/>
    <property type="evidence" value="ECO:0007669"/>
    <property type="project" value="TreeGrafter"/>
</dbReference>
<dbReference type="InterPro" id="IPR003114">
    <property type="entry name" value="Phox_assoc"/>
</dbReference>
<feature type="non-terminal residue" evidence="1">
    <location>
        <position position="173"/>
    </location>
</feature>
<evidence type="ECO:0000313" key="1">
    <source>
        <dbReference type="EMBL" id="ENN80672.1"/>
    </source>
</evidence>
<dbReference type="OrthoDB" id="120967at2759"/>
<protein>
    <submittedName>
        <fullName evidence="1">Uncharacterized protein</fullName>
    </submittedName>
</protein>
<dbReference type="EMBL" id="KB740427">
    <property type="protein sequence ID" value="ENN80672.1"/>
    <property type="molecule type" value="Genomic_DNA"/>
</dbReference>
<sequence length="173" mass="20251">MIICPFEVGHYRKITTKDYDSQQITKPNELNLPSVFGRTVDSLLQQLLDFVIRDYITAFLKDYAFELDYLELNIKEDLWGAVKNLHDKFLRVDHAKLIACDIVSVITSHFEKIREGKLANNGDPHIPPEFKLSMHVIYSDMELQYLRTLSEVLIMFLMPRAYSLSPTKHFIRE</sequence>
<dbReference type="PROSITE" id="PS51207">
    <property type="entry name" value="PXA"/>
    <property type="match status" value="1"/>
</dbReference>
<reference evidence="1" key="1">
    <citation type="journal article" date="2013" name="Genome Biol.">
        <title>Draft genome of the mountain pine beetle, Dendroctonus ponderosae Hopkins, a major forest pest.</title>
        <authorList>
            <person name="Keeling C.I."/>
            <person name="Yuen M.M."/>
            <person name="Liao N.Y."/>
            <person name="Docking T.R."/>
            <person name="Chan S.K."/>
            <person name="Taylor G.A."/>
            <person name="Palmquist D.L."/>
            <person name="Jackman S.D."/>
            <person name="Nguyen A."/>
            <person name="Li M."/>
            <person name="Henderson H."/>
            <person name="Janes J.K."/>
            <person name="Zhao Y."/>
            <person name="Pandoh P."/>
            <person name="Moore R."/>
            <person name="Sperling F.A."/>
            <person name="Huber D.P."/>
            <person name="Birol I."/>
            <person name="Jones S.J."/>
            <person name="Bohlmann J."/>
        </authorList>
    </citation>
    <scope>NUCLEOTIDE SEQUENCE</scope>
</reference>
<accession>N6UPL7</accession>
<dbReference type="PANTHER" id="PTHR22775">
    <property type="entry name" value="SORTING NEXIN"/>
    <property type="match status" value="1"/>
</dbReference>
<dbReference type="HOGENOM" id="CLU_1564489_0_0_1"/>
<gene>
    <name evidence="1" type="ORF">YQE_02906</name>
</gene>
<dbReference type="AlphaFoldDB" id="N6UPL7"/>
<organism evidence="1">
    <name type="scientific">Dendroctonus ponderosae</name>
    <name type="common">Mountain pine beetle</name>
    <dbReference type="NCBI Taxonomy" id="77166"/>
    <lineage>
        <taxon>Eukaryota</taxon>
        <taxon>Metazoa</taxon>
        <taxon>Ecdysozoa</taxon>
        <taxon>Arthropoda</taxon>
        <taxon>Hexapoda</taxon>
        <taxon>Insecta</taxon>
        <taxon>Pterygota</taxon>
        <taxon>Neoptera</taxon>
        <taxon>Endopterygota</taxon>
        <taxon>Coleoptera</taxon>
        <taxon>Polyphaga</taxon>
        <taxon>Cucujiformia</taxon>
        <taxon>Curculionidae</taxon>
        <taxon>Scolytinae</taxon>
        <taxon>Dendroctonus</taxon>
    </lineage>
</organism>
<name>N6UPL7_DENPD</name>
<dbReference type="Pfam" id="PF02194">
    <property type="entry name" value="PXA"/>
    <property type="match status" value="1"/>
</dbReference>
<feature type="non-terminal residue" evidence="1">
    <location>
        <position position="1"/>
    </location>
</feature>
<dbReference type="PANTHER" id="PTHR22775:SF48">
    <property type="entry name" value="SORTING NEXIN-25"/>
    <property type="match status" value="1"/>
</dbReference>
<proteinExistence type="predicted"/>